<organism evidence="2 3">
    <name type="scientific">Petromyzon marinus</name>
    <name type="common">Sea lamprey</name>
    <dbReference type="NCBI Taxonomy" id="7757"/>
    <lineage>
        <taxon>Eukaryota</taxon>
        <taxon>Metazoa</taxon>
        <taxon>Chordata</taxon>
        <taxon>Craniata</taxon>
        <taxon>Vertebrata</taxon>
        <taxon>Cyclostomata</taxon>
        <taxon>Hyperoartia</taxon>
        <taxon>Petromyzontiformes</taxon>
        <taxon>Petromyzontidae</taxon>
        <taxon>Petromyzon</taxon>
    </lineage>
</organism>
<evidence type="ECO:0000313" key="3">
    <source>
        <dbReference type="RefSeq" id="XP_032823595.1"/>
    </source>
</evidence>
<feature type="domain" description="Complex 1 LYR protein" evidence="1">
    <location>
        <begin position="13"/>
        <end position="43"/>
    </location>
</feature>
<evidence type="ECO:0000313" key="2">
    <source>
        <dbReference type="Proteomes" id="UP001318040"/>
    </source>
</evidence>
<dbReference type="InterPro" id="IPR052151">
    <property type="entry name" value="Complex_I_LYR"/>
</dbReference>
<sequence length="82" mass="9252">MPPRLAGGELVRSPVHLYRYLMRCCRRLPPGGAREHYQHAVRQTVSCTRASGAMRMRWTQSGCSRSLLVLCRTRTGCSTSTK</sequence>
<reference evidence="3" key="1">
    <citation type="submission" date="2025-08" db="UniProtKB">
        <authorList>
            <consortium name="RefSeq"/>
        </authorList>
    </citation>
    <scope>IDENTIFICATION</scope>
    <source>
        <tissue evidence="3">Sperm</tissue>
    </source>
</reference>
<dbReference type="AlphaFoldDB" id="A0AAJ7X714"/>
<protein>
    <submittedName>
        <fullName evidence="3">LYR motif-containing protein 9 isoform X1</fullName>
    </submittedName>
</protein>
<dbReference type="InterPro" id="IPR008011">
    <property type="entry name" value="Complex1_LYR_dom"/>
</dbReference>
<dbReference type="CTD" id="201229"/>
<dbReference type="PANTHER" id="PTHR47061">
    <property type="entry name" value="LYR MOTIF-CONTAINING PROTEIN 9"/>
    <property type="match status" value="1"/>
</dbReference>
<dbReference type="Pfam" id="PF05347">
    <property type="entry name" value="Complex1_LYR"/>
    <property type="match status" value="1"/>
</dbReference>
<dbReference type="PANTHER" id="PTHR47061:SF1">
    <property type="entry name" value="LYR MOTIF-CONTAINING PROTEIN 9"/>
    <property type="match status" value="1"/>
</dbReference>
<dbReference type="GeneID" id="116950163"/>
<evidence type="ECO:0000259" key="1">
    <source>
        <dbReference type="Pfam" id="PF05347"/>
    </source>
</evidence>
<accession>A0AAJ7X714</accession>
<dbReference type="RefSeq" id="XP_032823595.1">
    <property type="nucleotide sequence ID" value="XM_032967704.1"/>
</dbReference>
<gene>
    <name evidence="3" type="primary">LYRM9</name>
</gene>
<proteinExistence type="predicted"/>
<name>A0AAJ7X714_PETMA</name>
<dbReference type="Proteomes" id="UP001318040">
    <property type="component" value="Chromosome 38"/>
</dbReference>
<keyword evidence="2" id="KW-1185">Reference proteome</keyword>
<dbReference type="KEGG" id="pmrn:116950163"/>